<dbReference type="GO" id="GO:0008198">
    <property type="term" value="F:ferrous iron binding"/>
    <property type="evidence" value="ECO:0007669"/>
    <property type="project" value="TreeGrafter"/>
</dbReference>
<protein>
    <submittedName>
        <fullName evidence="8">Cysteine dioxygenase</fullName>
    </submittedName>
</protein>
<dbReference type="CDD" id="cd10548">
    <property type="entry name" value="cupin_CDO"/>
    <property type="match status" value="1"/>
</dbReference>
<evidence type="ECO:0000256" key="3">
    <source>
        <dbReference type="ARBA" id="ARBA00022964"/>
    </source>
</evidence>
<accession>A0A1M4SW51</accession>
<dbReference type="InterPro" id="IPR011051">
    <property type="entry name" value="RmlC_Cupin_sf"/>
</dbReference>
<feature type="binding site" evidence="7">
    <location>
        <position position="76"/>
    </location>
    <ligand>
        <name>Fe cation</name>
        <dbReference type="ChEBI" id="CHEBI:24875"/>
        <note>catalytic</note>
    </ligand>
</feature>
<gene>
    <name evidence="8" type="ORF">SAMN05444278_101357</name>
</gene>
<dbReference type="EMBL" id="FQTW01000001">
    <property type="protein sequence ID" value="SHE36422.1"/>
    <property type="molecule type" value="Genomic_DNA"/>
</dbReference>
<feature type="cross-link" description="3'-(S-cysteinyl)-tyrosine (Cys-Tyr)" evidence="6">
    <location>
        <begin position="81"/>
        <end position="141"/>
    </location>
</feature>
<keyword evidence="4" id="KW-0560">Oxidoreductase</keyword>
<proteinExistence type="inferred from homology"/>
<dbReference type="SUPFAM" id="SSF51182">
    <property type="entry name" value="RmlC-like cupins"/>
    <property type="match status" value="1"/>
</dbReference>
<name>A0A1M4SW51_9FLAO</name>
<evidence type="ECO:0000256" key="1">
    <source>
        <dbReference type="ARBA" id="ARBA00006622"/>
    </source>
</evidence>
<dbReference type="OrthoDB" id="7059163at2"/>
<feature type="binding site" evidence="7">
    <location>
        <position position="125"/>
    </location>
    <ligand>
        <name>Fe cation</name>
        <dbReference type="ChEBI" id="CHEBI:24875"/>
        <note>catalytic</note>
    </ligand>
</feature>
<dbReference type="GO" id="GO:0019448">
    <property type="term" value="P:L-cysteine catabolic process"/>
    <property type="evidence" value="ECO:0007669"/>
    <property type="project" value="TreeGrafter"/>
</dbReference>
<keyword evidence="2 7" id="KW-0479">Metal-binding</keyword>
<dbReference type="STRING" id="1155689.SAMN05444278_101357"/>
<reference evidence="8 9" key="1">
    <citation type="submission" date="2016-11" db="EMBL/GenBank/DDBJ databases">
        <authorList>
            <person name="Jaros S."/>
            <person name="Januszkiewicz K."/>
            <person name="Wedrychowicz H."/>
        </authorList>
    </citation>
    <scope>NUCLEOTIDE SEQUENCE [LARGE SCALE GENOMIC DNA]</scope>
    <source>
        <strain evidence="8 9">DSM 25661</strain>
    </source>
</reference>
<dbReference type="GO" id="GO:0017172">
    <property type="term" value="F:cysteine dioxygenase activity"/>
    <property type="evidence" value="ECO:0007669"/>
    <property type="project" value="TreeGrafter"/>
</dbReference>
<evidence type="ECO:0000313" key="9">
    <source>
        <dbReference type="Proteomes" id="UP000184462"/>
    </source>
</evidence>
<sequence>MNTISSLQELLDELPNCSGDDYVNIAKQMKIPSEDLQPYAMFSDEAYTRNCVERTEDYELILLCWEKDQDTPIHCHNGEECWVYLAEGKLREQRFQTKNDELVKTADVKMTEERLSYMNDDLGYHSLQNIANGRSMSLHLYVAPIDECSAYNPEKGKFEYKDLYYDSIKGEKPKPELK</sequence>
<dbReference type="InterPro" id="IPR010300">
    <property type="entry name" value="CDO_1"/>
</dbReference>
<dbReference type="Gene3D" id="2.60.120.10">
    <property type="entry name" value="Jelly Rolls"/>
    <property type="match status" value="1"/>
</dbReference>
<keyword evidence="9" id="KW-1185">Reference proteome</keyword>
<evidence type="ECO:0000256" key="7">
    <source>
        <dbReference type="PIRSR" id="PIRSR610300-51"/>
    </source>
</evidence>
<dbReference type="Proteomes" id="UP000184462">
    <property type="component" value="Unassembled WGS sequence"/>
</dbReference>
<evidence type="ECO:0000256" key="2">
    <source>
        <dbReference type="ARBA" id="ARBA00022723"/>
    </source>
</evidence>
<evidence type="ECO:0000256" key="5">
    <source>
        <dbReference type="ARBA" id="ARBA00023004"/>
    </source>
</evidence>
<dbReference type="PANTHER" id="PTHR12918:SF1">
    <property type="entry name" value="CYSTEINE DIOXYGENASE TYPE 1"/>
    <property type="match status" value="1"/>
</dbReference>
<keyword evidence="6" id="KW-0883">Thioether bond</keyword>
<dbReference type="AlphaFoldDB" id="A0A1M4SW51"/>
<dbReference type="PANTHER" id="PTHR12918">
    <property type="entry name" value="CYSTEINE DIOXYGENASE"/>
    <property type="match status" value="1"/>
</dbReference>
<keyword evidence="5 7" id="KW-0408">Iron</keyword>
<evidence type="ECO:0000256" key="4">
    <source>
        <dbReference type="ARBA" id="ARBA00023002"/>
    </source>
</evidence>
<organism evidence="8 9">
    <name type="scientific">Psychroflexus salarius</name>
    <dbReference type="NCBI Taxonomy" id="1155689"/>
    <lineage>
        <taxon>Bacteria</taxon>
        <taxon>Pseudomonadati</taxon>
        <taxon>Bacteroidota</taxon>
        <taxon>Flavobacteriia</taxon>
        <taxon>Flavobacteriales</taxon>
        <taxon>Flavobacteriaceae</taxon>
        <taxon>Psychroflexus</taxon>
    </lineage>
</organism>
<comment type="similarity">
    <text evidence="1">Belongs to the cysteine dioxygenase family.</text>
</comment>
<dbReference type="InterPro" id="IPR014710">
    <property type="entry name" value="RmlC-like_jellyroll"/>
</dbReference>
<dbReference type="RefSeq" id="WP_073191857.1">
    <property type="nucleotide sequence ID" value="NZ_FQTW01000001.1"/>
</dbReference>
<evidence type="ECO:0000256" key="6">
    <source>
        <dbReference type="PIRSR" id="PIRSR610300-50"/>
    </source>
</evidence>
<feature type="binding site" evidence="7">
    <location>
        <position position="74"/>
    </location>
    <ligand>
        <name>Fe cation</name>
        <dbReference type="ChEBI" id="CHEBI:24875"/>
        <note>catalytic</note>
    </ligand>
</feature>
<evidence type="ECO:0000313" key="8">
    <source>
        <dbReference type="EMBL" id="SHE36422.1"/>
    </source>
</evidence>
<keyword evidence="3 8" id="KW-0223">Dioxygenase</keyword>
<dbReference type="Pfam" id="PF05995">
    <property type="entry name" value="CDO_I"/>
    <property type="match status" value="1"/>
</dbReference>